<dbReference type="InterPro" id="IPR023578">
    <property type="entry name" value="Ras_GEF_dom_sf"/>
</dbReference>
<keyword evidence="1 2" id="KW-0344">Guanine-nucleotide releasing factor</keyword>
<feature type="chain" id="PRO_5007899804" description="Ras-GEF domain-containing protein" evidence="4">
    <location>
        <begin position="26"/>
        <end position="1027"/>
    </location>
</feature>
<dbReference type="PROSITE" id="PS50009">
    <property type="entry name" value="RASGEF_CAT"/>
    <property type="match status" value="1"/>
</dbReference>
<dbReference type="PANTHER" id="PTHR23113">
    <property type="entry name" value="GUANINE NUCLEOTIDE EXCHANGE FACTOR"/>
    <property type="match status" value="1"/>
</dbReference>
<accession>A0A168Q1Z3</accession>
<dbReference type="InterPro" id="IPR036964">
    <property type="entry name" value="RASGEF_cat_dom_sf"/>
</dbReference>
<dbReference type="GO" id="GO:0005085">
    <property type="term" value="F:guanyl-nucleotide exchange factor activity"/>
    <property type="evidence" value="ECO:0007669"/>
    <property type="project" value="UniProtKB-KW"/>
</dbReference>
<dbReference type="InterPro" id="IPR000651">
    <property type="entry name" value="Ras-like_Gua-exchang_fac_N"/>
</dbReference>
<dbReference type="EMBL" id="LT554077">
    <property type="protein sequence ID" value="SAM03368.1"/>
    <property type="molecule type" value="Genomic_DNA"/>
</dbReference>
<dbReference type="InterPro" id="IPR001895">
    <property type="entry name" value="RASGEF_cat_dom"/>
</dbReference>
<dbReference type="Pfam" id="PF00618">
    <property type="entry name" value="RasGEF_N"/>
    <property type="match status" value="1"/>
</dbReference>
<reference evidence="7" key="1">
    <citation type="submission" date="2016-04" db="EMBL/GenBank/DDBJ databases">
        <authorList>
            <person name="Evans L.H."/>
            <person name="Alamgir A."/>
            <person name="Owens N."/>
            <person name="Weber N.D."/>
            <person name="Virtaneva K."/>
            <person name="Barbian K."/>
            <person name="Babar A."/>
            <person name="Rosenke K."/>
        </authorList>
    </citation>
    <scope>NUCLEOTIDE SEQUENCE [LARGE SCALE GENOMIC DNA]</scope>
    <source>
        <strain evidence="7">CBS 101.48</strain>
    </source>
</reference>
<name>A0A168Q1Z3_ABSGL</name>
<proteinExistence type="predicted"/>
<organism evidence="7">
    <name type="scientific">Absidia glauca</name>
    <name type="common">Pin mould</name>
    <dbReference type="NCBI Taxonomy" id="4829"/>
    <lineage>
        <taxon>Eukaryota</taxon>
        <taxon>Fungi</taxon>
        <taxon>Fungi incertae sedis</taxon>
        <taxon>Mucoromycota</taxon>
        <taxon>Mucoromycotina</taxon>
        <taxon>Mucoromycetes</taxon>
        <taxon>Mucorales</taxon>
        <taxon>Cunninghamellaceae</taxon>
        <taxon>Absidia</taxon>
    </lineage>
</organism>
<evidence type="ECO:0000313" key="8">
    <source>
        <dbReference type="Proteomes" id="UP000078561"/>
    </source>
</evidence>
<feature type="region of interest" description="Disordered" evidence="3">
    <location>
        <begin position="161"/>
        <end position="181"/>
    </location>
</feature>
<feature type="region of interest" description="Disordered" evidence="3">
    <location>
        <begin position="247"/>
        <end position="290"/>
    </location>
</feature>
<dbReference type="SMART" id="SM00147">
    <property type="entry name" value="RasGEF"/>
    <property type="match status" value="1"/>
</dbReference>
<evidence type="ECO:0000256" key="2">
    <source>
        <dbReference type="PROSITE-ProRule" id="PRU00168"/>
    </source>
</evidence>
<feature type="signal peptide" evidence="4">
    <location>
        <begin position="1"/>
        <end position="25"/>
    </location>
</feature>
<evidence type="ECO:0000259" key="6">
    <source>
        <dbReference type="PROSITE" id="PS50212"/>
    </source>
</evidence>
<dbReference type="CDD" id="cd06224">
    <property type="entry name" value="REM"/>
    <property type="match status" value="1"/>
</dbReference>
<dbReference type="PANTHER" id="PTHR23113:SF368">
    <property type="entry name" value="CELL DIVISION CONTROL PROTEIN 25"/>
    <property type="match status" value="1"/>
</dbReference>
<dbReference type="AlphaFoldDB" id="A0A168Q1Z3"/>
<feature type="region of interest" description="Disordered" evidence="3">
    <location>
        <begin position="579"/>
        <end position="614"/>
    </location>
</feature>
<dbReference type="OrthoDB" id="546434at2759"/>
<evidence type="ECO:0000313" key="7">
    <source>
        <dbReference type="EMBL" id="SAM03368.1"/>
    </source>
</evidence>
<feature type="compositionally biased region" description="Low complexity" evidence="3">
    <location>
        <begin position="321"/>
        <end position="345"/>
    </location>
</feature>
<keyword evidence="4" id="KW-0732">Signal</keyword>
<evidence type="ECO:0000256" key="1">
    <source>
        <dbReference type="ARBA" id="ARBA00022658"/>
    </source>
</evidence>
<dbReference type="SUPFAM" id="SSF48366">
    <property type="entry name" value="Ras GEF"/>
    <property type="match status" value="1"/>
</dbReference>
<feature type="region of interest" description="Disordered" evidence="3">
    <location>
        <begin position="365"/>
        <end position="390"/>
    </location>
</feature>
<feature type="region of interest" description="Disordered" evidence="3">
    <location>
        <begin position="405"/>
        <end position="430"/>
    </location>
</feature>
<feature type="compositionally biased region" description="Basic and acidic residues" evidence="3">
    <location>
        <begin position="171"/>
        <end position="181"/>
    </location>
</feature>
<evidence type="ECO:0008006" key="9">
    <source>
        <dbReference type="Google" id="ProtNLM"/>
    </source>
</evidence>
<dbReference type="PROSITE" id="PS50212">
    <property type="entry name" value="RASGEF_NTER"/>
    <property type="match status" value="1"/>
</dbReference>
<sequence length="1027" mass="116957">MQTKKPTQDDAWWDTLLSTLTLILSLSSQLKETPHYHAEIQTATYTLRSLIKHRLQSYEVKKRTSYLIQHEVDVLTESIHQTQQLVLHPAYQAQLKIMMNHADRLVDALMTYDVGDVSKKYDEINAMKRSDDLHHSSFNQFDTVGRKLMKTISSLRPIQQQQQQQQQLENSHYKQKDRRQLNVAHERGTTKTSIINLFTSRKSSRSSLKELFHQHQHKKRDPPDHVSAILAETLLPDKLYDSFYYNHSDTPLHSERRQIKGRRSSPAMSSLISSPPTVQPTHMIHRQKSQHSFAIPEHYYDDPFFFNDSPLPEQPNKIKDNNNNSSSSNNNNSNSNSNSSSSNSSKASTICSSDSSYFSAKSSSLHSINEPTNFPRPQTTEKPFSDDINTTTTTTDAAVRKMAIRQLSGPPPLHQPGQSRKSREKDGSPLYHVYDKNGQQIMVLEILAGKPKVVAATREQLFLKLADESPQDLDYVDVYLLNHASFTTSSELVDNLIARFHLEPCPGQQDYFHQWQRRIQIKTLRVITRWIKLQCQDFKLNPSLLLRLEEFCDQDLVMEGFVTEAAMIKDAIYTQTSGYQNHHDSSPCPSHSTTPLTTLSSSSSRHISGGTTPPDSPLLSAHSVQYYHHHPHSTNQPSHHYHHQRNNVVVSPFLSLDTKDIAKYLTLADYHLLKQIKPRDYLDGHWRDTPYNDLSLADIESRYDYIGILTKRANMMNHWVIHELASAKSAKQRRMILRKLIETSKLCLEWNNFHTSMVLTMGLLSHPVQKMTETWQSLPNRDKTTFGMLEKLVDVSHNMAHYRQALKEDGHLYKKQDPFSPVISKSGSVAFRDATSFLSLASSTPSNTSSLPTLLFFPMVLKDLTFLMDGNSTIYGQHDDTHPNDDSIHDYTLINFAKFSGLAHYVTKVVQSSAVGTYWFAMDRQPPCCCYHEDSPGPPYSPTRSSISTSSTPDTPHHYIYQQHYQNSSKTHLPPVALSTSLSATTTAAPSLDLVADMVEERIFRVATCYGDPQCEAHLAQVLKSTL</sequence>
<evidence type="ECO:0000256" key="3">
    <source>
        <dbReference type="SAM" id="MobiDB-lite"/>
    </source>
</evidence>
<dbReference type="GO" id="GO:0007265">
    <property type="term" value="P:Ras protein signal transduction"/>
    <property type="evidence" value="ECO:0007669"/>
    <property type="project" value="TreeGrafter"/>
</dbReference>
<dbReference type="Gene3D" id="1.20.870.10">
    <property type="entry name" value="Son of sevenless (SoS) protein Chain: S domain 1"/>
    <property type="match status" value="1"/>
</dbReference>
<dbReference type="InterPro" id="IPR008937">
    <property type="entry name" value="Ras-like_GEF"/>
</dbReference>
<feature type="domain" description="N-terminal Ras-GEF" evidence="6">
    <location>
        <begin position="449"/>
        <end position="576"/>
    </location>
</feature>
<protein>
    <recommendedName>
        <fullName evidence="9">Ras-GEF domain-containing protein</fullName>
    </recommendedName>
</protein>
<evidence type="ECO:0000259" key="5">
    <source>
        <dbReference type="PROSITE" id="PS50009"/>
    </source>
</evidence>
<dbReference type="SMART" id="SM00229">
    <property type="entry name" value="RasGEFN"/>
    <property type="match status" value="1"/>
</dbReference>
<feature type="compositionally biased region" description="Low complexity" evidence="3">
    <location>
        <begin position="264"/>
        <end position="276"/>
    </location>
</feature>
<feature type="domain" description="Ras-GEF" evidence="5">
    <location>
        <begin position="657"/>
        <end position="954"/>
    </location>
</feature>
<feature type="compositionally biased region" description="Polar residues" evidence="3">
    <location>
        <begin position="369"/>
        <end position="382"/>
    </location>
</feature>
<dbReference type="STRING" id="4829.A0A168Q1Z3"/>
<gene>
    <name evidence="7" type="primary">ABSGL_09186.1 scaffold 10682</name>
</gene>
<feature type="region of interest" description="Disordered" evidence="3">
    <location>
        <begin position="305"/>
        <end position="352"/>
    </location>
</feature>
<dbReference type="Gene3D" id="1.10.840.10">
    <property type="entry name" value="Ras guanine-nucleotide exchange factors catalytic domain"/>
    <property type="match status" value="1"/>
</dbReference>
<evidence type="ECO:0000256" key="4">
    <source>
        <dbReference type="SAM" id="SignalP"/>
    </source>
</evidence>
<dbReference type="GO" id="GO:0005886">
    <property type="term" value="C:plasma membrane"/>
    <property type="evidence" value="ECO:0007669"/>
    <property type="project" value="TreeGrafter"/>
</dbReference>
<dbReference type="InParanoid" id="A0A168Q1Z3"/>
<dbReference type="Proteomes" id="UP000078561">
    <property type="component" value="Unassembled WGS sequence"/>
</dbReference>
<keyword evidence="8" id="KW-1185">Reference proteome</keyword>
<dbReference type="Pfam" id="PF00617">
    <property type="entry name" value="RasGEF"/>
    <property type="match status" value="1"/>
</dbReference>
<feature type="compositionally biased region" description="Low complexity" evidence="3">
    <location>
        <begin position="586"/>
        <end position="612"/>
    </location>
</feature>